<keyword evidence="3" id="KW-1185">Reference proteome</keyword>
<dbReference type="PANTHER" id="PTHR20923">
    <property type="entry name" value="BAT4 PROTEIN-RELATED"/>
    <property type="match status" value="1"/>
</dbReference>
<protein>
    <recommendedName>
        <fullName evidence="4">G-patch domain-containing protein</fullName>
    </recommendedName>
</protein>
<dbReference type="HOGENOM" id="CLU_056416_0_0_1"/>
<evidence type="ECO:0000256" key="1">
    <source>
        <dbReference type="SAM" id="MobiDB-lite"/>
    </source>
</evidence>
<dbReference type="EMBL" id="AFRT01002224">
    <property type="protein sequence ID" value="ELU38255.1"/>
    <property type="molecule type" value="Genomic_DNA"/>
</dbReference>
<dbReference type="Proteomes" id="UP000011668">
    <property type="component" value="Unassembled WGS sequence"/>
</dbReference>
<evidence type="ECO:0000313" key="2">
    <source>
        <dbReference type="EMBL" id="ELU38255.1"/>
    </source>
</evidence>
<organism evidence="2 3">
    <name type="scientific">Thanatephorus cucumeris (strain AG1-IA)</name>
    <name type="common">Rice sheath blight fungus</name>
    <name type="synonym">Rhizoctonia solani</name>
    <dbReference type="NCBI Taxonomy" id="983506"/>
    <lineage>
        <taxon>Eukaryota</taxon>
        <taxon>Fungi</taxon>
        <taxon>Dikarya</taxon>
        <taxon>Basidiomycota</taxon>
        <taxon>Agaricomycotina</taxon>
        <taxon>Agaricomycetes</taxon>
        <taxon>Cantharellales</taxon>
        <taxon>Ceratobasidiaceae</taxon>
        <taxon>Rhizoctonia</taxon>
        <taxon>Rhizoctonia solani AG-1</taxon>
    </lineage>
</organism>
<feature type="region of interest" description="Disordered" evidence="1">
    <location>
        <begin position="240"/>
        <end position="364"/>
    </location>
</feature>
<gene>
    <name evidence="2" type="ORF">AG1IA_07716</name>
</gene>
<name>L8WK20_THACA</name>
<dbReference type="AlphaFoldDB" id="L8WK20"/>
<feature type="compositionally biased region" description="Basic and acidic residues" evidence="1">
    <location>
        <begin position="328"/>
        <end position="341"/>
    </location>
</feature>
<feature type="compositionally biased region" description="Basic and acidic residues" evidence="1">
    <location>
        <begin position="349"/>
        <end position="364"/>
    </location>
</feature>
<dbReference type="PANTHER" id="PTHR20923:SF1">
    <property type="entry name" value="G PATCH DOMAIN AND ANKYRIN REPEAT-CONTAINING PROTEIN 1"/>
    <property type="match status" value="1"/>
</dbReference>
<comment type="caution">
    <text evidence="2">The sequence shown here is derived from an EMBL/GenBank/DDBJ whole genome shotgun (WGS) entry which is preliminary data.</text>
</comment>
<evidence type="ECO:0008006" key="4">
    <source>
        <dbReference type="Google" id="ProtNLM"/>
    </source>
</evidence>
<sequence>MWKFKLLDSGSSLGIVPLTDYVVTGPVPAPSLSVSATTPAIVIYIVSLPRHMATQAFTIVSHYDKTGDEISGTVEKEAVLSSDIDALWESEAGPSNISLKRRIPPRFVPASNLNTSTYSEKAPEHAVKTETNEIASWYAGLSRSQTPAKQPEPSSRAEPPAVESAAKSKLPKPNKNDWFIHRALSNVPKDAGPVQKSSLADMLQQAPPCLENPVQPPVFLHLGPNNRGWGMLQRHGWEEGRPLGLGSAPVTPSASIPSTPSHEPSTPSSQTDDQEQSVEHGDPTQTPSRTALITPLRTTLKVDKRGIGPRSKSMPKPAVTHSLSDIRMAAERARRERDGRGKRGFARTARREAEERSQLFQELK</sequence>
<feature type="compositionally biased region" description="Low complexity" evidence="1">
    <location>
        <begin position="255"/>
        <end position="271"/>
    </location>
</feature>
<dbReference type="InterPro" id="IPR039146">
    <property type="entry name" value="GPANK1"/>
</dbReference>
<feature type="region of interest" description="Disordered" evidence="1">
    <location>
        <begin position="142"/>
        <end position="175"/>
    </location>
</feature>
<accession>L8WK20</accession>
<reference evidence="2 3" key="1">
    <citation type="journal article" date="2013" name="Nat. Commun.">
        <title>The evolution and pathogenic mechanisms of the rice sheath blight pathogen.</title>
        <authorList>
            <person name="Zheng A."/>
            <person name="Lin R."/>
            <person name="Xu L."/>
            <person name="Qin P."/>
            <person name="Tang C."/>
            <person name="Ai P."/>
            <person name="Zhang D."/>
            <person name="Liu Y."/>
            <person name="Sun Z."/>
            <person name="Feng H."/>
            <person name="Wang Y."/>
            <person name="Chen Y."/>
            <person name="Liang X."/>
            <person name="Fu R."/>
            <person name="Li Q."/>
            <person name="Zhang J."/>
            <person name="Yu X."/>
            <person name="Xie Z."/>
            <person name="Ding L."/>
            <person name="Guan P."/>
            <person name="Tang J."/>
            <person name="Liang Y."/>
            <person name="Wang S."/>
            <person name="Deng Q."/>
            <person name="Li S."/>
            <person name="Zhu J."/>
            <person name="Wang L."/>
            <person name="Liu H."/>
            <person name="Li P."/>
        </authorList>
    </citation>
    <scope>NUCLEOTIDE SEQUENCE [LARGE SCALE GENOMIC DNA]</scope>
    <source>
        <strain evidence="3">AG-1 IA</strain>
    </source>
</reference>
<dbReference type="OrthoDB" id="2538319at2759"/>
<dbReference type="STRING" id="983506.L8WK20"/>
<dbReference type="OMA" id="QRHGWEE"/>
<proteinExistence type="predicted"/>
<evidence type="ECO:0000313" key="3">
    <source>
        <dbReference type="Proteomes" id="UP000011668"/>
    </source>
</evidence>